<feature type="transmembrane region" description="Helical" evidence="1">
    <location>
        <begin position="58"/>
        <end position="83"/>
    </location>
</feature>
<accession>A0A4R0X452</accession>
<keyword evidence="3" id="KW-1185">Reference proteome</keyword>
<dbReference type="Proteomes" id="UP000294200">
    <property type="component" value="Unassembled WGS sequence"/>
</dbReference>
<evidence type="ECO:0000313" key="3">
    <source>
        <dbReference type="Proteomes" id="UP000294200"/>
    </source>
</evidence>
<evidence type="ECO:0008006" key="4">
    <source>
        <dbReference type="Google" id="ProtNLM"/>
    </source>
</evidence>
<dbReference type="Pfam" id="PF14163">
    <property type="entry name" value="SieB"/>
    <property type="match status" value="1"/>
</dbReference>
<organism evidence="2 3">
    <name type="scientific">Paraburkholderia steynii</name>
    <dbReference type="NCBI Taxonomy" id="1245441"/>
    <lineage>
        <taxon>Bacteria</taxon>
        <taxon>Pseudomonadati</taxon>
        <taxon>Pseudomonadota</taxon>
        <taxon>Betaproteobacteria</taxon>
        <taxon>Burkholderiales</taxon>
        <taxon>Burkholderiaceae</taxon>
        <taxon>Paraburkholderia</taxon>
    </lineage>
</organism>
<keyword evidence="1" id="KW-0472">Membrane</keyword>
<sequence>MGMIGDIADGIKAVGQIAVKPLLALALCSGALLCAPAHLVVGAGLTDFVAKYRTWIGLALVASCAYLVAHGLSWLFNVIGSLLDDARMRKVRRKWLTTLTPDEKAILVPYIRDQTASVTYSLNDGAVRGLEGKGVLYRASSVSYGLGFPFNMQPWAREILSAEPELLMWENEDAD</sequence>
<protein>
    <recommendedName>
        <fullName evidence="4">Superinfection exclusion protein B</fullName>
    </recommendedName>
</protein>
<evidence type="ECO:0000256" key="1">
    <source>
        <dbReference type="SAM" id="Phobius"/>
    </source>
</evidence>
<keyword evidence="1" id="KW-0812">Transmembrane</keyword>
<evidence type="ECO:0000313" key="2">
    <source>
        <dbReference type="EMBL" id="TCG04913.1"/>
    </source>
</evidence>
<dbReference type="InterPro" id="IPR025982">
    <property type="entry name" value="SieB"/>
</dbReference>
<comment type="caution">
    <text evidence="2">The sequence shown here is derived from an EMBL/GenBank/DDBJ whole genome shotgun (WGS) entry which is preliminary data.</text>
</comment>
<dbReference type="EMBL" id="MWML01000209">
    <property type="protein sequence ID" value="TCG04913.1"/>
    <property type="molecule type" value="Genomic_DNA"/>
</dbReference>
<gene>
    <name evidence="2" type="ORF">BZM27_37445</name>
</gene>
<name>A0A4R0X452_9BURK</name>
<dbReference type="AlphaFoldDB" id="A0A4R0X452"/>
<keyword evidence="1" id="KW-1133">Transmembrane helix</keyword>
<proteinExistence type="predicted"/>
<reference evidence="2 3" key="1">
    <citation type="submission" date="2017-02" db="EMBL/GenBank/DDBJ databases">
        <title>Paraburkholderia sophoroidis sp. nov. and Paraburkholderia steynii sp. nov. rhizobial symbionts of the fynbos legume Hypocalyptus sophoroides.</title>
        <authorList>
            <person name="Steenkamp E.T."/>
            <person name="Beukes C.W."/>
            <person name="Van Zyl E."/>
            <person name="Avontuur J."/>
            <person name="Chan W.Y."/>
            <person name="Hassen A."/>
            <person name="Palmer M."/>
            <person name="Mthombeni L."/>
            <person name="Phalane F."/>
            <person name="Sereme K."/>
            <person name="Venter S.N."/>
        </authorList>
    </citation>
    <scope>NUCLEOTIDE SEQUENCE [LARGE SCALE GENOMIC DNA]</scope>
    <source>
        <strain evidence="2 3">HC1.1ba</strain>
    </source>
</reference>